<dbReference type="STRING" id="553469.SAMN04487947_3539"/>
<name>A0A1I6IQI2_9EURY</name>
<feature type="compositionally biased region" description="Polar residues" evidence="1">
    <location>
        <begin position="456"/>
        <end position="470"/>
    </location>
</feature>
<keyword evidence="3" id="KW-1185">Reference proteome</keyword>
<reference evidence="3" key="1">
    <citation type="submission" date="2016-10" db="EMBL/GenBank/DDBJ databases">
        <authorList>
            <person name="Varghese N."/>
            <person name="Submissions S."/>
        </authorList>
    </citation>
    <scope>NUCLEOTIDE SEQUENCE [LARGE SCALE GENOMIC DNA]</scope>
    <source>
        <strain evidence="3">CGMCC 1.7736</strain>
    </source>
</reference>
<feature type="compositionally biased region" description="Basic and acidic residues" evidence="1">
    <location>
        <begin position="364"/>
        <end position="373"/>
    </location>
</feature>
<feature type="region of interest" description="Disordered" evidence="1">
    <location>
        <begin position="78"/>
        <end position="232"/>
    </location>
</feature>
<evidence type="ECO:0000313" key="3">
    <source>
        <dbReference type="Proteomes" id="UP000198531"/>
    </source>
</evidence>
<evidence type="ECO:0000313" key="2">
    <source>
        <dbReference type="EMBL" id="SFR68993.1"/>
    </source>
</evidence>
<proteinExistence type="predicted"/>
<organism evidence="2 3">
    <name type="scientific">Halogeometricum rufum</name>
    <dbReference type="NCBI Taxonomy" id="553469"/>
    <lineage>
        <taxon>Archaea</taxon>
        <taxon>Methanobacteriati</taxon>
        <taxon>Methanobacteriota</taxon>
        <taxon>Stenosarchaea group</taxon>
        <taxon>Halobacteria</taxon>
        <taxon>Halobacteriales</taxon>
        <taxon>Haloferacaceae</taxon>
        <taxon>Halogeometricum</taxon>
    </lineage>
</organism>
<protein>
    <submittedName>
        <fullName evidence="2">Uncharacterized protein</fullName>
    </submittedName>
</protein>
<feature type="region of interest" description="Disordered" evidence="1">
    <location>
        <begin position="260"/>
        <end position="499"/>
    </location>
</feature>
<accession>A0A1I6IQI2</accession>
<feature type="compositionally biased region" description="Basic and acidic residues" evidence="1">
    <location>
        <begin position="78"/>
        <end position="100"/>
    </location>
</feature>
<feature type="compositionally biased region" description="Basic and acidic residues" evidence="1">
    <location>
        <begin position="192"/>
        <end position="219"/>
    </location>
</feature>
<feature type="compositionally biased region" description="Basic and acidic residues" evidence="1">
    <location>
        <begin position="402"/>
        <end position="416"/>
    </location>
</feature>
<sequence length="540" mass="59759">MPSDTTDIELPRVARPIAVGRWHRDERDEPEGEPRATARYGVARSTPFFGVLQGRVPTTSWRRSALSYLVHRPVVAESTDRSRDVHHTSTRVVRERREVSNSRTNSPATPTIETRGPLTREQQAGEPERNRPQTHVLATHELTRRTVGAGASDWRGATPHPAGPPGAPWVYREHRRPTDDGAESPLAGGEPTARRVEPRPRRDETAERGERRPRPDDAWPRSAADSSNRLSIHRVVVPRSSAFADSAHLVTRVGARMHLGEDTTTVAYGSRERSPASPPDRTSTRVRGPSAAESSPTQPERSPVTGPRRSPNADDPSPAEASPEPPERRVREVLDRPDDDSLGAGQMTPPRSPVRRRLVTRTTSAERRTPSTRERRRYTVLSRAPRLAVTARSDQRTGAVEPAKRRESRGGLRFGDRTLQWTEGDVGSPAGAELTAQSTLVPPGGDTRRLTYRRSAASQSELAKGTTSDVGGSDVEATGNGEATDPGTDRRYSSPEQHISPLESIVSRHMDADPTLDRLVDTLFDKFERKLRIERERRGR</sequence>
<dbReference type="AlphaFoldDB" id="A0A1I6IQI2"/>
<dbReference type="EMBL" id="FOYT01000004">
    <property type="protein sequence ID" value="SFR68993.1"/>
    <property type="molecule type" value="Genomic_DNA"/>
</dbReference>
<dbReference type="Proteomes" id="UP000198531">
    <property type="component" value="Unassembled WGS sequence"/>
</dbReference>
<evidence type="ECO:0000256" key="1">
    <source>
        <dbReference type="SAM" id="MobiDB-lite"/>
    </source>
</evidence>
<feature type="compositionally biased region" description="Basic and acidic residues" evidence="1">
    <location>
        <begin position="325"/>
        <end position="336"/>
    </location>
</feature>
<gene>
    <name evidence="2" type="ORF">SAMN04487947_3539</name>
</gene>